<dbReference type="InterPro" id="IPR001810">
    <property type="entry name" value="F-box_dom"/>
</dbReference>
<gene>
    <name evidence="3" type="ORF">D9611_010651</name>
</gene>
<dbReference type="OrthoDB" id="2981901at2759"/>
<dbReference type="Proteomes" id="UP000541558">
    <property type="component" value="Unassembled WGS sequence"/>
</dbReference>
<dbReference type="PROSITE" id="PS50181">
    <property type="entry name" value="FBOX"/>
    <property type="match status" value="1"/>
</dbReference>
<dbReference type="Pfam" id="PF12937">
    <property type="entry name" value="F-box-like"/>
    <property type="match status" value="1"/>
</dbReference>
<evidence type="ECO:0000259" key="2">
    <source>
        <dbReference type="PROSITE" id="PS50181"/>
    </source>
</evidence>
<dbReference type="Gene3D" id="1.20.1280.50">
    <property type="match status" value="1"/>
</dbReference>
<feature type="region of interest" description="Disordered" evidence="1">
    <location>
        <begin position="90"/>
        <end position="111"/>
    </location>
</feature>
<dbReference type="EMBL" id="JAACJK010000116">
    <property type="protein sequence ID" value="KAF5330169.1"/>
    <property type="molecule type" value="Genomic_DNA"/>
</dbReference>
<evidence type="ECO:0000313" key="3">
    <source>
        <dbReference type="EMBL" id="KAF5330169.1"/>
    </source>
</evidence>
<keyword evidence="4" id="KW-1185">Reference proteome</keyword>
<organism evidence="3 4">
    <name type="scientific">Ephemerocybe angulata</name>
    <dbReference type="NCBI Taxonomy" id="980116"/>
    <lineage>
        <taxon>Eukaryota</taxon>
        <taxon>Fungi</taxon>
        <taxon>Dikarya</taxon>
        <taxon>Basidiomycota</taxon>
        <taxon>Agaricomycotina</taxon>
        <taxon>Agaricomycetes</taxon>
        <taxon>Agaricomycetidae</taxon>
        <taxon>Agaricales</taxon>
        <taxon>Agaricineae</taxon>
        <taxon>Psathyrellaceae</taxon>
        <taxon>Ephemerocybe</taxon>
    </lineage>
</organism>
<proteinExistence type="predicted"/>
<comment type="caution">
    <text evidence="3">The sequence shown here is derived from an EMBL/GenBank/DDBJ whole genome shotgun (WGS) entry which is preliminary data.</text>
</comment>
<name>A0A8H5BV59_9AGAR</name>
<feature type="domain" description="F-box" evidence="2">
    <location>
        <begin position="7"/>
        <end position="53"/>
    </location>
</feature>
<dbReference type="SUPFAM" id="SSF81383">
    <property type="entry name" value="F-box domain"/>
    <property type="match status" value="1"/>
</dbReference>
<dbReference type="SMART" id="SM00256">
    <property type="entry name" value="FBOX"/>
    <property type="match status" value="1"/>
</dbReference>
<protein>
    <recommendedName>
        <fullName evidence="2">F-box domain-containing protein</fullName>
    </recommendedName>
</protein>
<sequence length="498" mass="55749">MSENRSRRGFLYLPLELHLCIIEELDAPDLLNLGQTCNAIRSTINQRRVWEAALRATCRLNQLFEPSYHPIEDLDILELQRAALEPWRRSASFTPEPPSDNPSGGESSVTSRNTLQKKIVLEGHDDYLEFHVDFEDVCIVPGGRYILGMTTRYIALWDVGQTGKGSWSSRPDRLAPSSIARATPGKWIGEMSAPKAANATSFRFATTENNECFHVYEVGPLPDVCSIREIASLQGIPRELYGYKFWLQGDSLVCHFDEGIVVWDFIQSRYTAIKTRGNGERMITSGNLIVAFQDVSIGVWTIPPLKPLEPTSLRLELQGFLSRDFTAAIDFDTIQGEVNGRVPWCRIYLPSPWYSYPPTALEYATISNDLNALKIERFLLDVTHGAGSCSRKTLISSSQPVDFMNTPHVGKRYRTICGSLSMDNILQQGFYLEGLRAGMFHSVNGGTQLKDVVDIQYAFKDLGITGVLDFSHCPPTGRAAYMFVPPSNGEITLISLLY</sequence>
<feature type="compositionally biased region" description="Polar residues" evidence="1">
    <location>
        <begin position="101"/>
        <end position="111"/>
    </location>
</feature>
<evidence type="ECO:0000313" key="4">
    <source>
        <dbReference type="Proteomes" id="UP000541558"/>
    </source>
</evidence>
<dbReference type="InterPro" id="IPR036047">
    <property type="entry name" value="F-box-like_dom_sf"/>
</dbReference>
<accession>A0A8H5BV59</accession>
<evidence type="ECO:0000256" key="1">
    <source>
        <dbReference type="SAM" id="MobiDB-lite"/>
    </source>
</evidence>
<reference evidence="3 4" key="1">
    <citation type="journal article" date="2020" name="ISME J.">
        <title>Uncovering the hidden diversity of litter-decomposition mechanisms in mushroom-forming fungi.</title>
        <authorList>
            <person name="Floudas D."/>
            <person name="Bentzer J."/>
            <person name="Ahren D."/>
            <person name="Johansson T."/>
            <person name="Persson P."/>
            <person name="Tunlid A."/>
        </authorList>
    </citation>
    <scope>NUCLEOTIDE SEQUENCE [LARGE SCALE GENOMIC DNA]</scope>
    <source>
        <strain evidence="3 4">CBS 175.51</strain>
    </source>
</reference>
<dbReference type="AlphaFoldDB" id="A0A8H5BV59"/>